<gene>
    <name evidence="7" type="ORF">G7K_2260-t1</name>
</gene>
<feature type="domain" description="Myb-like" evidence="5">
    <location>
        <begin position="116"/>
        <end position="170"/>
    </location>
</feature>
<dbReference type="InterPro" id="IPR051651">
    <property type="entry name" value="DMTF1_DNA-bind_reg"/>
</dbReference>
<dbReference type="GO" id="GO:0000978">
    <property type="term" value="F:RNA polymerase II cis-regulatory region sequence-specific DNA binding"/>
    <property type="evidence" value="ECO:0007669"/>
    <property type="project" value="TreeGrafter"/>
</dbReference>
<dbReference type="GO" id="GO:0000981">
    <property type="term" value="F:DNA-binding transcription factor activity, RNA polymerase II-specific"/>
    <property type="evidence" value="ECO:0007669"/>
    <property type="project" value="TreeGrafter"/>
</dbReference>
<dbReference type="Pfam" id="PF00249">
    <property type="entry name" value="Myb_DNA-binding"/>
    <property type="match status" value="3"/>
</dbReference>
<evidence type="ECO:0000259" key="5">
    <source>
        <dbReference type="PROSITE" id="PS50090"/>
    </source>
</evidence>
<feature type="domain" description="Myb-like" evidence="5">
    <location>
        <begin position="181"/>
        <end position="219"/>
    </location>
</feature>
<dbReference type="SUPFAM" id="SSF46689">
    <property type="entry name" value="Homeodomain-like"/>
    <property type="match status" value="2"/>
</dbReference>
<accession>A0A0E9NE40</accession>
<evidence type="ECO:0000256" key="3">
    <source>
        <dbReference type="ARBA" id="ARBA00023242"/>
    </source>
</evidence>
<dbReference type="RefSeq" id="XP_019025719.1">
    <property type="nucleotide sequence ID" value="XM_019165835.1"/>
</dbReference>
<reference evidence="7 8" key="3">
    <citation type="journal article" date="2015" name="Genome Announc.">
        <title>Draft Genome Sequence of the Archiascomycetous Yeast Saitoella complicata.</title>
        <authorList>
            <person name="Yamauchi K."/>
            <person name="Kondo S."/>
            <person name="Hamamoto M."/>
            <person name="Takahashi Y."/>
            <person name="Ogura Y."/>
            <person name="Hayashi T."/>
            <person name="Nishida H."/>
        </authorList>
    </citation>
    <scope>NUCLEOTIDE SEQUENCE [LARGE SCALE GENOMIC DNA]</scope>
    <source>
        <strain evidence="7 8">NRRL Y-17804</strain>
    </source>
</reference>
<feature type="compositionally biased region" description="Acidic residues" evidence="4">
    <location>
        <begin position="489"/>
        <end position="498"/>
    </location>
</feature>
<keyword evidence="3" id="KW-0539">Nucleus</keyword>
<sequence length="509" mass="59773">MRQTLSLLLNKVRPLSCVTAYNHVWYRFNKPPTLWYSTHGPAQVASDGSTITWTKEDESILLRRASLYNNDWPRVSEGLSFPPEECEKQYEALTKVFQHTQHPVRKSVEDVPGVFRKGPWSVEETKKFQGCIEGKGQMNACWKDIDWEEAAKMVGTRTPEQCLRKWRTTSINPAFHKTGTPWTVEEKKILKEAYEKHGPRWALIEKLLPGRSAVQIELRASRFGLDDKQYKNGSFTDEMLEKIEMLLDDPDVKHYRRNQVVRWTLLAKDHFPDWSPSSLRDGYLYYTEVVTNCERGPWSQEETERLRSAVERYLDNPTMTRIEQWAAITKEVGTRSRKGCRDKWVAIQHRGPASEESSSYPPWTNDQVLHLISLTQQHSFNWPIIAAEMVSAPGTKNHKLANARLCRNVFWRLVEQKARKRGMVVEFHLKKLLESFGMAEKWGRRQEKGMVEYGLRKKRQKSMWTRGIMIRESDVEGEERVGEERVEEERVEEDHEDNEELLRKLRYFL</sequence>
<evidence type="ECO:0008006" key="9">
    <source>
        <dbReference type="Google" id="ProtNLM"/>
    </source>
</evidence>
<dbReference type="PROSITE" id="PS51294">
    <property type="entry name" value="HTH_MYB"/>
    <property type="match status" value="2"/>
</dbReference>
<dbReference type="InterPro" id="IPR001005">
    <property type="entry name" value="SANT/Myb"/>
</dbReference>
<dbReference type="GO" id="GO:0005634">
    <property type="term" value="C:nucleus"/>
    <property type="evidence" value="ECO:0007669"/>
    <property type="project" value="UniProtKB-SubCell"/>
</dbReference>
<evidence type="ECO:0000256" key="2">
    <source>
        <dbReference type="ARBA" id="ARBA00023125"/>
    </source>
</evidence>
<keyword evidence="8" id="KW-1185">Reference proteome</keyword>
<dbReference type="InterPro" id="IPR009057">
    <property type="entry name" value="Homeodomain-like_sf"/>
</dbReference>
<reference evidence="7 8" key="2">
    <citation type="journal article" date="2014" name="J. Gen. Appl. Microbiol.">
        <title>The early diverging ascomycetous budding yeast Saitoella complicata has three histone deacetylases belonging to the Clr6, Hos2, and Rpd3 lineages.</title>
        <authorList>
            <person name="Nishida H."/>
            <person name="Matsumoto T."/>
            <person name="Kondo S."/>
            <person name="Hamamoto M."/>
            <person name="Yoshikawa H."/>
        </authorList>
    </citation>
    <scope>NUCLEOTIDE SEQUENCE [LARGE SCALE GENOMIC DNA]</scope>
    <source>
        <strain evidence="7 8">NRRL Y-17804</strain>
    </source>
</reference>
<dbReference type="AlphaFoldDB" id="A0A0E9NE40"/>
<dbReference type="STRING" id="698492.A0A0E9NE40"/>
<evidence type="ECO:0000313" key="8">
    <source>
        <dbReference type="Proteomes" id="UP000033140"/>
    </source>
</evidence>
<dbReference type="EMBL" id="BACD03000012">
    <property type="protein sequence ID" value="GAO48073.1"/>
    <property type="molecule type" value="Genomic_DNA"/>
</dbReference>
<feature type="domain" description="HTH myb-type" evidence="6">
    <location>
        <begin position="174"/>
        <end position="229"/>
    </location>
</feature>
<evidence type="ECO:0000313" key="7">
    <source>
        <dbReference type="EMBL" id="GAO48073.1"/>
    </source>
</evidence>
<feature type="region of interest" description="Disordered" evidence="4">
    <location>
        <begin position="475"/>
        <end position="498"/>
    </location>
</feature>
<comment type="subcellular location">
    <subcellularLocation>
        <location evidence="1">Nucleus</location>
    </subcellularLocation>
</comment>
<dbReference type="PANTHER" id="PTHR46380">
    <property type="entry name" value="CYCLIN-D-BINDING MYB-LIKE TRANSCRIPTION FACTOR 1"/>
    <property type="match status" value="1"/>
</dbReference>
<feature type="domain" description="HTH myb-type" evidence="6">
    <location>
        <begin position="295"/>
        <end position="352"/>
    </location>
</feature>
<dbReference type="PROSITE" id="PS50090">
    <property type="entry name" value="MYB_LIKE"/>
    <property type="match status" value="3"/>
</dbReference>
<dbReference type="CDD" id="cd00167">
    <property type="entry name" value="SANT"/>
    <property type="match status" value="3"/>
</dbReference>
<dbReference type="Proteomes" id="UP000033140">
    <property type="component" value="Unassembled WGS sequence"/>
</dbReference>
<evidence type="ECO:0000259" key="6">
    <source>
        <dbReference type="PROSITE" id="PS51294"/>
    </source>
</evidence>
<comment type="caution">
    <text evidence="7">The sequence shown here is derived from an EMBL/GenBank/DDBJ whole genome shotgun (WGS) entry which is preliminary data.</text>
</comment>
<protein>
    <recommendedName>
        <fullName evidence="9">Myb-like domain-containing protein</fullName>
    </recommendedName>
</protein>
<evidence type="ECO:0000256" key="4">
    <source>
        <dbReference type="SAM" id="MobiDB-lite"/>
    </source>
</evidence>
<proteinExistence type="predicted"/>
<reference evidence="7 8" key="1">
    <citation type="journal article" date="2011" name="J. Gen. Appl. Microbiol.">
        <title>Draft genome sequencing of the enigmatic yeast Saitoella complicata.</title>
        <authorList>
            <person name="Nishida H."/>
            <person name="Hamamoto M."/>
            <person name="Sugiyama J."/>
        </authorList>
    </citation>
    <scope>NUCLEOTIDE SEQUENCE [LARGE SCALE GENOMIC DNA]</scope>
    <source>
        <strain evidence="7 8">NRRL Y-17804</strain>
    </source>
</reference>
<dbReference type="OrthoDB" id="2143914at2759"/>
<organism evidence="7 8">
    <name type="scientific">Saitoella complicata (strain BCRC 22490 / CBS 7301 / JCM 7358 / NBRC 10748 / NRRL Y-17804)</name>
    <dbReference type="NCBI Taxonomy" id="698492"/>
    <lineage>
        <taxon>Eukaryota</taxon>
        <taxon>Fungi</taxon>
        <taxon>Dikarya</taxon>
        <taxon>Ascomycota</taxon>
        <taxon>Taphrinomycotina</taxon>
        <taxon>Taphrinomycotina incertae sedis</taxon>
        <taxon>Saitoella</taxon>
    </lineage>
</organism>
<dbReference type="Gene3D" id="1.10.10.60">
    <property type="entry name" value="Homeodomain-like"/>
    <property type="match status" value="3"/>
</dbReference>
<feature type="compositionally biased region" description="Basic and acidic residues" evidence="4">
    <location>
        <begin position="475"/>
        <end position="488"/>
    </location>
</feature>
<evidence type="ECO:0000256" key="1">
    <source>
        <dbReference type="ARBA" id="ARBA00004123"/>
    </source>
</evidence>
<dbReference type="InterPro" id="IPR017930">
    <property type="entry name" value="Myb_dom"/>
</dbReference>
<keyword evidence="2" id="KW-0238">DNA-binding</keyword>
<dbReference type="SMART" id="SM00717">
    <property type="entry name" value="SANT"/>
    <property type="match status" value="4"/>
</dbReference>
<dbReference type="OMA" id="STEREPW"/>
<dbReference type="PANTHER" id="PTHR46380:SF2">
    <property type="entry name" value="CYCLIN-D-BINDING MYB-LIKE TRANSCRIPTION FACTOR 1"/>
    <property type="match status" value="1"/>
</dbReference>
<feature type="domain" description="Myb-like" evidence="5">
    <location>
        <begin position="290"/>
        <end position="348"/>
    </location>
</feature>
<name>A0A0E9NE40_SAICN</name>